<dbReference type="HOGENOM" id="CLU_017002_0_0_1"/>
<dbReference type="STRING" id="226230.J6EPL8"/>
<dbReference type="GO" id="GO:0005778">
    <property type="term" value="C:peroxisomal membrane"/>
    <property type="evidence" value="ECO:0007669"/>
    <property type="project" value="UniProtKB-SubCell"/>
</dbReference>
<reference evidence="7" key="2">
    <citation type="journal article" date="2011" name="G3 (Bethesda)">
        <title>The awesome power of yeast evolutionary genetics: New genome sequences and strain resources for the Saccharomyces sensu stricto genus.</title>
        <authorList>
            <person name="Scannell D.R."/>
            <person name="Zill O.A."/>
            <person name="Rokas A."/>
            <person name="Payen C."/>
            <person name="Dunham M.J."/>
            <person name="Eisen M.B."/>
            <person name="Rine J."/>
            <person name="Johnston M."/>
            <person name="Hittinger C.T."/>
        </authorList>
    </citation>
    <scope>GENOME REANNOTATION</scope>
    <source>
        <strain evidence="7">ATCC MYA-4449 / AS 2.2408 / CBS 8840 / NBRC 1802 / NCYC 2889</strain>
    </source>
</reference>
<dbReference type="PANTHER" id="PTHR28080:SF1">
    <property type="entry name" value="PEROXISOMAL BIOGENESIS FACTOR 3"/>
    <property type="match status" value="1"/>
</dbReference>
<dbReference type="PANTHER" id="PTHR28080">
    <property type="entry name" value="PEROXISOMAL BIOGENESIS FACTOR 3"/>
    <property type="match status" value="1"/>
</dbReference>
<keyword evidence="5" id="KW-0472">Membrane</keyword>
<evidence type="ECO:0000313" key="6">
    <source>
        <dbReference type="EMBL" id="EJT44742.1"/>
    </source>
</evidence>
<comment type="similarity">
    <text evidence="2">Belongs to the peroxin-3 family.</text>
</comment>
<evidence type="ECO:0000256" key="5">
    <source>
        <dbReference type="SAM" id="Phobius"/>
    </source>
</evidence>
<evidence type="ECO:0000256" key="2">
    <source>
        <dbReference type="ARBA" id="ARBA00008933"/>
    </source>
</evidence>
<accession>J6EPL8</accession>
<dbReference type="AlphaFoldDB" id="J6EPL8"/>
<evidence type="ECO:0000256" key="3">
    <source>
        <dbReference type="ARBA" id="ARBA00023140"/>
    </source>
</evidence>
<dbReference type="Proteomes" id="UP000002753">
    <property type="component" value="Unassembled WGS sequence"/>
</dbReference>
<comment type="caution">
    <text evidence="6">The sequence shown here is derived from an EMBL/GenBank/DDBJ whole genome shotgun (WGS) entry which is preliminary data.</text>
</comment>
<evidence type="ECO:0000313" key="7">
    <source>
        <dbReference type="Proteomes" id="UP000002753"/>
    </source>
</evidence>
<name>J6EPL8_SACK1</name>
<dbReference type="Pfam" id="PF04882">
    <property type="entry name" value="Peroxin-3"/>
    <property type="match status" value="2"/>
</dbReference>
<dbReference type="GO" id="GO:0030674">
    <property type="term" value="F:protein-macromolecule adaptor activity"/>
    <property type="evidence" value="ECO:0007669"/>
    <property type="project" value="TreeGrafter"/>
</dbReference>
<sequence length="466" mass="53621">MGYAVEVGSTSLRSMRNTIISRKNHQTMPPNQRSRSLLQRHRGKLLISLTGIAALFTTGSVVVFFVKRWLYKQQLRITEQHFIKEQIKRRFEQTQEDSLYTIYELLPVWEMVLNESNLDLDSIITQLKDQKNHTTREKSVKSIESSPLKTKAELWNELELKSLIKLTTVTYTVSSLILLTRLQLNILTRNEYLDSAIKLTMEQENSNKLNSRLYNWVTSWWSNPEEKMSDATAAKDTKMDGQEVYINEQAFLSLSWWILNKGWLHYNEIITNQIEIEFSGVNPRDTLTLEEFSSRLTKIFQNINSQIFQENNDSLLSIFLPKTSSEQEFLLSQTLDPEALESFHTNTLIFKQLINELTQCIESTVTSIVLESLINESFHFIMNKVGAKTMAKKKPGQEDQQYYQMAVFTMSIKDCCQEMLQTAPGSAHGGGVNEYLATLDSVQPLDDLSASVYSNFGVSSSYGFKR</sequence>
<evidence type="ECO:0000256" key="1">
    <source>
        <dbReference type="ARBA" id="ARBA00004549"/>
    </source>
</evidence>
<dbReference type="GO" id="GO:0045046">
    <property type="term" value="P:protein import into peroxisome membrane"/>
    <property type="evidence" value="ECO:0007669"/>
    <property type="project" value="TreeGrafter"/>
</dbReference>
<keyword evidence="3" id="KW-0576">Peroxisome</keyword>
<gene>
    <name evidence="6" type="primary">YDR329C</name>
    <name evidence="6" type="ORF">SKUD_163803</name>
</gene>
<proteinExistence type="inferred from homology"/>
<keyword evidence="7" id="KW-1185">Reference proteome</keyword>
<evidence type="ECO:0000256" key="4">
    <source>
        <dbReference type="ARBA" id="ARBA00032508"/>
    </source>
</evidence>
<reference evidence="6 7" key="1">
    <citation type="journal article" date="2003" name="Science">
        <title>Finding functional features in Saccharomyces genomes by phylogenetic footprinting.</title>
        <authorList>
            <person name="Cliften P.F."/>
            <person name="Sudarsanam P."/>
            <person name="Desikan A."/>
            <person name="Fulton L."/>
            <person name="Fulton B."/>
            <person name="Majors J."/>
            <person name="Waterston R."/>
            <person name="Cohen B.A."/>
            <person name="Johnston M."/>
        </authorList>
    </citation>
    <scope>NUCLEOTIDE SEQUENCE [LARGE SCALE GENOMIC DNA]</scope>
    <source>
        <strain evidence="7">ATCC MYA-4449 / AS 2.2408 / CBS 8840 / NBRC 1802 / NCYC 2889</strain>
    </source>
</reference>
<protein>
    <recommendedName>
        <fullName evidence="4">Peroxin-3</fullName>
    </recommendedName>
</protein>
<dbReference type="InterPro" id="IPR006966">
    <property type="entry name" value="Peroxin-3"/>
</dbReference>
<dbReference type="EMBL" id="AACI03000245">
    <property type="protein sequence ID" value="EJT44742.1"/>
    <property type="molecule type" value="Genomic_DNA"/>
</dbReference>
<comment type="subcellular location">
    <subcellularLocation>
        <location evidence="1">Peroxisome membrane</location>
        <topology evidence="1">Single-pass membrane protein</topology>
    </subcellularLocation>
</comment>
<organism evidence="6 7">
    <name type="scientific">Saccharomyces kudriavzevii (strain ATCC MYA-4449 / AS 2.2408 / CBS 8840 / NBRC 1802 / NCYC 2889)</name>
    <name type="common">Yeast</name>
    <dbReference type="NCBI Taxonomy" id="226230"/>
    <lineage>
        <taxon>Eukaryota</taxon>
        <taxon>Fungi</taxon>
        <taxon>Dikarya</taxon>
        <taxon>Ascomycota</taxon>
        <taxon>Saccharomycotina</taxon>
        <taxon>Saccharomycetes</taxon>
        <taxon>Saccharomycetales</taxon>
        <taxon>Saccharomycetaceae</taxon>
        <taxon>Saccharomyces</taxon>
    </lineage>
</organism>
<keyword evidence="5" id="KW-1133">Transmembrane helix</keyword>
<keyword evidence="5" id="KW-0812">Transmembrane</keyword>
<feature type="transmembrane region" description="Helical" evidence="5">
    <location>
        <begin position="45"/>
        <end position="66"/>
    </location>
</feature>